<dbReference type="InterPro" id="IPR001872">
    <property type="entry name" value="Peptidase_A8"/>
</dbReference>
<keyword evidence="4 9" id="KW-0812">Transmembrane</keyword>
<dbReference type="PANTHER" id="PTHR33695:SF1">
    <property type="entry name" value="LIPOPROTEIN SIGNAL PEPTIDASE"/>
    <property type="match status" value="1"/>
</dbReference>
<comment type="caution">
    <text evidence="11">The sequence shown here is derived from an EMBL/GenBank/DDBJ whole genome shotgun (WGS) entry which is preliminary data.</text>
</comment>
<comment type="similarity">
    <text evidence="1 9 10">Belongs to the peptidase A8 family.</text>
</comment>
<comment type="caution">
    <text evidence="9">Lacks conserved residue(s) required for the propagation of feature annotation.</text>
</comment>
<dbReference type="PRINTS" id="PR00781">
    <property type="entry name" value="LIPOSIGPTASE"/>
</dbReference>
<evidence type="ECO:0000256" key="8">
    <source>
        <dbReference type="ARBA" id="ARBA00023136"/>
    </source>
</evidence>
<dbReference type="EMBL" id="BAAAFH010000022">
    <property type="protein sequence ID" value="GAA0876950.1"/>
    <property type="molecule type" value="Genomic_DNA"/>
</dbReference>
<evidence type="ECO:0000256" key="3">
    <source>
        <dbReference type="ARBA" id="ARBA00022670"/>
    </source>
</evidence>
<accession>A0ABP3Y5W2</accession>
<keyword evidence="11" id="KW-0449">Lipoprotein</keyword>
<evidence type="ECO:0000256" key="5">
    <source>
        <dbReference type="ARBA" id="ARBA00022750"/>
    </source>
</evidence>
<keyword evidence="6 9" id="KW-0378">Hydrolase</keyword>
<dbReference type="HAMAP" id="MF_00161">
    <property type="entry name" value="LspA"/>
    <property type="match status" value="1"/>
</dbReference>
<protein>
    <recommendedName>
        <fullName evidence="9">Lipoprotein signal peptidase</fullName>
        <ecNumber evidence="9">3.4.23.36</ecNumber>
    </recommendedName>
    <alternativeName>
        <fullName evidence="9">Prolipoprotein signal peptidase</fullName>
    </alternativeName>
    <alternativeName>
        <fullName evidence="9">Signal peptidase II</fullName>
        <shortName evidence="9">SPase II</shortName>
    </alternativeName>
</protein>
<keyword evidence="7 9" id="KW-1133">Transmembrane helix</keyword>
<comment type="pathway">
    <text evidence="9">Protein modification; lipoprotein biosynthesis (signal peptide cleavage).</text>
</comment>
<evidence type="ECO:0000313" key="12">
    <source>
        <dbReference type="Proteomes" id="UP001501126"/>
    </source>
</evidence>
<reference evidence="12" key="1">
    <citation type="journal article" date="2019" name="Int. J. Syst. Evol. Microbiol.">
        <title>The Global Catalogue of Microorganisms (GCM) 10K type strain sequencing project: providing services to taxonomists for standard genome sequencing and annotation.</title>
        <authorList>
            <consortium name="The Broad Institute Genomics Platform"/>
            <consortium name="The Broad Institute Genome Sequencing Center for Infectious Disease"/>
            <person name="Wu L."/>
            <person name="Ma J."/>
        </authorList>
    </citation>
    <scope>NUCLEOTIDE SEQUENCE [LARGE SCALE GENOMIC DNA]</scope>
    <source>
        <strain evidence="12">JCM 16083</strain>
    </source>
</reference>
<sequence length="221" mass="25135">MNKKAIIAVVLILGILIVDQVVKVWIKTTFELHETVNVFGDWFRLMYIENQGMAFGTTLGSGSWAKLALSIFRLLAISGLIYYLIKQLRNRSVRTEYIVAISLVLAGATGNLIDSAVYDYVFEFDPSSPFNWVLNSEGEYVMRKQGFLFANVVDMFQFNARWPEWVPWLGGEDVFGAIWNVADAAITCGVIMILIRQRTYFPSSGKKKKEDKNEEPEVIQE</sequence>
<evidence type="ECO:0000256" key="7">
    <source>
        <dbReference type="ARBA" id="ARBA00022989"/>
    </source>
</evidence>
<keyword evidence="8 9" id="KW-0472">Membrane</keyword>
<evidence type="ECO:0000256" key="1">
    <source>
        <dbReference type="ARBA" id="ARBA00006139"/>
    </source>
</evidence>
<feature type="active site" evidence="9">
    <location>
        <position position="183"/>
    </location>
</feature>
<evidence type="ECO:0000256" key="10">
    <source>
        <dbReference type="RuleBase" id="RU004181"/>
    </source>
</evidence>
<evidence type="ECO:0000256" key="2">
    <source>
        <dbReference type="ARBA" id="ARBA00022475"/>
    </source>
</evidence>
<keyword evidence="3 9" id="KW-0645">Protease</keyword>
<proteinExistence type="inferred from homology"/>
<keyword evidence="2 9" id="KW-1003">Cell membrane</keyword>
<feature type="active site" evidence="9">
    <location>
        <position position="154"/>
    </location>
</feature>
<comment type="catalytic activity">
    <reaction evidence="9">
        <text>Release of signal peptides from bacterial membrane prolipoproteins. Hydrolyzes -Xaa-Yaa-Zaa-|-(S,diacylglyceryl)Cys-, in which Xaa is hydrophobic (preferably Leu), and Yaa (Ala or Ser) and Zaa (Gly or Ala) have small, neutral side chains.</text>
        <dbReference type="EC" id="3.4.23.36"/>
    </reaction>
</comment>
<feature type="transmembrane region" description="Helical" evidence="9">
    <location>
        <begin position="174"/>
        <end position="195"/>
    </location>
</feature>
<dbReference type="Pfam" id="PF01252">
    <property type="entry name" value="Peptidase_A8"/>
    <property type="match status" value="1"/>
</dbReference>
<evidence type="ECO:0000256" key="9">
    <source>
        <dbReference type="HAMAP-Rule" id="MF_00161"/>
    </source>
</evidence>
<organism evidence="11 12">
    <name type="scientific">Wandonia haliotis</name>
    <dbReference type="NCBI Taxonomy" id="574963"/>
    <lineage>
        <taxon>Bacteria</taxon>
        <taxon>Pseudomonadati</taxon>
        <taxon>Bacteroidota</taxon>
        <taxon>Flavobacteriia</taxon>
        <taxon>Flavobacteriales</taxon>
        <taxon>Crocinitomicaceae</taxon>
        <taxon>Wandonia</taxon>
    </lineage>
</organism>
<dbReference type="EC" id="3.4.23.36" evidence="9"/>
<feature type="transmembrane region" description="Helical" evidence="9">
    <location>
        <begin position="97"/>
        <end position="118"/>
    </location>
</feature>
<comment type="function">
    <text evidence="9">This protein specifically catalyzes the removal of signal peptides from prolipoproteins.</text>
</comment>
<dbReference type="Proteomes" id="UP001501126">
    <property type="component" value="Unassembled WGS sequence"/>
</dbReference>
<keyword evidence="12" id="KW-1185">Reference proteome</keyword>
<keyword evidence="5 9" id="KW-0064">Aspartyl protease</keyword>
<evidence type="ECO:0000313" key="11">
    <source>
        <dbReference type="EMBL" id="GAA0876950.1"/>
    </source>
</evidence>
<dbReference type="RefSeq" id="WP_343790827.1">
    <property type="nucleotide sequence ID" value="NZ_BAAAFH010000022.1"/>
</dbReference>
<evidence type="ECO:0000256" key="4">
    <source>
        <dbReference type="ARBA" id="ARBA00022692"/>
    </source>
</evidence>
<gene>
    <name evidence="9" type="primary">lspA</name>
    <name evidence="11" type="ORF">GCM10009118_33600</name>
</gene>
<evidence type="ECO:0000256" key="6">
    <source>
        <dbReference type="ARBA" id="ARBA00022801"/>
    </source>
</evidence>
<dbReference type="PANTHER" id="PTHR33695">
    <property type="entry name" value="LIPOPROTEIN SIGNAL PEPTIDASE"/>
    <property type="match status" value="1"/>
</dbReference>
<comment type="subcellular location">
    <subcellularLocation>
        <location evidence="9">Cell membrane</location>
        <topology evidence="9">Multi-pass membrane protein</topology>
    </subcellularLocation>
</comment>
<feature type="transmembrane region" description="Helical" evidence="9">
    <location>
        <begin position="64"/>
        <end position="85"/>
    </location>
</feature>
<name>A0ABP3Y5W2_9FLAO</name>